<feature type="region of interest" description="Disordered" evidence="1">
    <location>
        <begin position="1"/>
        <end position="40"/>
    </location>
</feature>
<evidence type="ECO:0000313" key="3">
    <source>
        <dbReference type="Proteomes" id="UP000006872"/>
    </source>
</evidence>
<dbReference type="HOGENOM" id="CLU_2989691_0_0_6"/>
<evidence type="ECO:0000256" key="1">
    <source>
        <dbReference type="SAM" id="MobiDB-lite"/>
    </source>
</evidence>
<keyword evidence="3" id="KW-1185">Reference proteome</keyword>
<dbReference type="STRING" id="701347.Entcl_2512"/>
<dbReference type="KEGG" id="esc:Entcl_2512"/>
<dbReference type="Proteomes" id="UP000006872">
    <property type="component" value="Chromosome"/>
</dbReference>
<protein>
    <submittedName>
        <fullName evidence="2">Uncharacterized protein</fullName>
    </submittedName>
</protein>
<name>E3G9Q9_ENTLS</name>
<proteinExistence type="predicted"/>
<sequence length="57" mass="6345">MAEPGHRVAVKKKRQAPADDSAPPRKKVPGEVPASWKLTQQQQAFIDSFAQDDDKED</sequence>
<gene>
    <name evidence="2" type="ordered locus">Entcl_2512</name>
</gene>
<evidence type="ECO:0000313" key="2">
    <source>
        <dbReference type="EMBL" id="ADO48762.1"/>
    </source>
</evidence>
<accession>E3G9Q9</accession>
<dbReference type="EMBL" id="CP002272">
    <property type="protein sequence ID" value="ADO48762.1"/>
    <property type="molecule type" value="Genomic_DNA"/>
</dbReference>
<dbReference type="AlphaFoldDB" id="E3G9Q9"/>
<reference evidence="3" key="1">
    <citation type="submission" date="2010-10" db="EMBL/GenBank/DDBJ databases">
        <title>Complete sequence of Enterobacter cloacae SCF1.</title>
        <authorList>
            <consortium name="US DOE Joint Genome Institute"/>
            <person name="Lucas S."/>
            <person name="Copeland A."/>
            <person name="Lapidus A."/>
            <person name="Cheng J.-F."/>
            <person name="Bruce D."/>
            <person name="Goodwin L."/>
            <person name="Pitluck S."/>
            <person name="Davenport K."/>
            <person name="Detter J.C."/>
            <person name="Han C."/>
            <person name="Tapia R."/>
            <person name="Land M."/>
            <person name="Hauser L."/>
            <person name="Chang Y.-J."/>
            <person name="Jeffries C."/>
            <person name="Kyrpides N."/>
            <person name="Ivanova N."/>
            <person name="Mikhailova N."/>
            <person name="DeAngelis K."/>
            <person name="Arkin A.P."/>
            <person name="Chivian D."/>
            <person name="Edwards B."/>
            <person name="Woo H."/>
            <person name="Hazen T.C."/>
            <person name="Woyke T."/>
        </authorList>
    </citation>
    <scope>NUCLEOTIDE SEQUENCE [LARGE SCALE GENOMIC DNA]</scope>
    <source>
        <strain evidence="3">SCF1</strain>
    </source>
</reference>
<reference evidence="2 3" key="2">
    <citation type="journal article" date="2011" name="Stand. Genomic Sci.">
        <title>Complete genome sequence of 'Enterobacter lignolyticus' SCF1.</title>
        <authorList>
            <person name="Deangelis K.M."/>
            <person name="D'Haeseleer P."/>
            <person name="Chivian D."/>
            <person name="Fortney J.L."/>
            <person name="Khudyakov J."/>
            <person name="Simmons B."/>
            <person name="Woo H."/>
            <person name="Arkin A.P."/>
            <person name="Davenport K.W."/>
            <person name="Goodwin L."/>
            <person name="Chen A."/>
            <person name="Ivanova N."/>
            <person name="Kyrpides N.C."/>
            <person name="Mavromatis K."/>
            <person name="Woyke T."/>
            <person name="Hazen T.C."/>
        </authorList>
    </citation>
    <scope>NUCLEOTIDE SEQUENCE [LARGE SCALE GENOMIC DNA]</scope>
    <source>
        <strain evidence="2 3">SCF1</strain>
    </source>
</reference>
<organism evidence="2 3">
    <name type="scientific">Enterobacter lignolyticus (strain SCF1)</name>
    <dbReference type="NCBI Taxonomy" id="701347"/>
    <lineage>
        <taxon>Bacteria</taxon>
        <taxon>Pseudomonadati</taxon>
        <taxon>Pseudomonadota</taxon>
        <taxon>Gammaproteobacteria</taxon>
        <taxon>Enterobacterales</taxon>
        <taxon>Enterobacteriaceae</taxon>
        <taxon>Pluralibacter</taxon>
    </lineage>
</organism>